<dbReference type="InterPro" id="IPR052913">
    <property type="entry name" value="Glycopeptide_resist_protein"/>
</dbReference>
<dbReference type="PANTHER" id="PTHR35788">
    <property type="entry name" value="EXPORTED PROTEIN-RELATED"/>
    <property type="match status" value="1"/>
</dbReference>
<protein>
    <submittedName>
        <fullName evidence="2">Vancomycin resistance protein YoaR</fullName>
    </submittedName>
</protein>
<feature type="domain" description="YoaR-like putative peptidoglycan binding" evidence="1">
    <location>
        <begin position="98"/>
        <end position="199"/>
    </location>
</feature>
<evidence type="ECO:0000259" key="1">
    <source>
        <dbReference type="Pfam" id="PF12229"/>
    </source>
</evidence>
<dbReference type="InterPro" id="IPR022029">
    <property type="entry name" value="YoaR-like_PG-bd"/>
</dbReference>
<comment type="caution">
    <text evidence="2">The sequence shown here is derived from an EMBL/GenBank/DDBJ whole genome shotgun (WGS) entry which is preliminary data.</text>
</comment>
<dbReference type="InterPro" id="IPR007391">
    <property type="entry name" value="Vancomycin_resist_VanW"/>
</dbReference>
<evidence type="ECO:0000313" key="2">
    <source>
        <dbReference type="EMBL" id="RVX40449.1"/>
    </source>
</evidence>
<feature type="domain" description="YoaR-like putative peptidoglycan binding" evidence="1">
    <location>
        <begin position="265"/>
        <end position="333"/>
    </location>
</feature>
<dbReference type="AlphaFoldDB" id="A0A438M3R6"/>
<dbReference type="EMBL" id="SAUN01000001">
    <property type="protein sequence ID" value="RVX40449.1"/>
    <property type="molecule type" value="Genomic_DNA"/>
</dbReference>
<gene>
    <name evidence="2" type="ORF">EDD27_2859</name>
</gene>
<sequence>MTRRVMHPPAPADGRRAAAGSRNRRLAVIVAAVVAVPVLAYAVPAVVLAGETARGTRVAGIDIGGLSAADARARLERELGKRETRPVTLTAAGRTARLTPAKLGLGFDIPATVEAAMEGASTPAGIVRALFGGPRDLQPRVTVDDRVLAGELGKLAKAVDTRPRQGGVRYQGVEPQTVLPKPGRALDQEGAGRAVRDAFIGNRASIALTTRAVQPSVSAAEVRRVATTVARSAVAAPFTLTSGAKKVQLSPSQIAAGLRFVADGQGGLRPSFDARDVRADVEKQLVDAKQRPRDASFTIAKGRPQVIPARVGRGIDAKALGTAVSGALAAGQRSVDAPLTETQPRVTTAEAKKFGIKEKVSSFTTRHPCCAPRVTNIHRIADILDGYVVQPGETFSLNTIVGKRDKARGFVEAPMILNNRFVNDVGGGVSQFATTMFNAVFFGGFQDVQHMAHQYYITRYPAGRESTVSYPQPDFRWRNDSPYGVLVKTSYTATSITVDFWSTKRYDIESQSSPRYDIKPFPTLSETGPKCIPMPGAEGFTIDVWRIFKRDGKVLRKQKFHTVYAPEPRLTCKDPR</sequence>
<dbReference type="PANTHER" id="PTHR35788:SF1">
    <property type="entry name" value="EXPORTED PROTEIN"/>
    <property type="match status" value="1"/>
</dbReference>
<dbReference type="Pfam" id="PF04294">
    <property type="entry name" value="VanW"/>
    <property type="match status" value="1"/>
</dbReference>
<reference evidence="2 3" key="1">
    <citation type="submission" date="2019-01" db="EMBL/GenBank/DDBJ databases">
        <title>Sequencing the genomes of 1000 actinobacteria strains.</title>
        <authorList>
            <person name="Klenk H.-P."/>
        </authorList>
    </citation>
    <scope>NUCLEOTIDE SEQUENCE [LARGE SCALE GENOMIC DNA]</scope>
    <source>
        <strain evidence="2 3">DSM 43925</strain>
    </source>
</reference>
<accession>A0A438M3R6</accession>
<dbReference type="Pfam" id="PF12229">
    <property type="entry name" value="PG_binding_4"/>
    <property type="match status" value="2"/>
</dbReference>
<dbReference type="Proteomes" id="UP000284824">
    <property type="component" value="Unassembled WGS sequence"/>
</dbReference>
<proteinExistence type="predicted"/>
<evidence type="ECO:0000313" key="3">
    <source>
        <dbReference type="Proteomes" id="UP000284824"/>
    </source>
</evidence>
<dbReference type="RefSeq" id="WP_127932828.1">
    <property type="nucleotide sequence ID" value="NZ_SAUN01000001.1"/>
</dbReference>
<organism evidence="2 3">
    <name type="scientific">Nonomuraea polychroma</name>
    <dbReference type="NCBI Taxonomy" id="46176"/>
    <lineage>
        <taxon>Bacteria</taxon>
        <taxon>Bacillati</taxon>
        <taxon>Actinomycetota</taxon>
        <taxon>Actinomycetes</taxon>
        <taxon>Streptosporangiales</taxon>
        <taxon>Streptosporangiaceae</taxon>
        <taxon>Nonomuraea</taxon>
    </lineage>
</organism>
<name>A0A438M3R6_9ACTN</name>
<keyword evidence="3" id="KW-1185">Reference proteome</keyword>
<dbReference type="OrthoDB" id="9813301at2"/>